<dbReference type="Gene3D" id="3.40.50.150">
    <property type="entry name" value="Vaccinia Virus protein VP39"/>
    <property type="match status" value="1"/>
</dbReference>
<dbReference type="SUPFAM" id="SSF53335">
    <property type="entry name" value="S-adenosyl-L-methionine-dependent methyltransferases"/>
    <property type="match status" value="1"/>
</dbReference>
<dbReference type="PROSITE" id="PS51687">
    <property type="entry name" value="SAM_MT_RNA_M5U"/>
    <property type="match status" value="1"/>
</dbReference>
<protein>
    <submittedName>
        <fullName evidence="7">23S rRNA (Uracil-5-)-methyltransferase RumA</fullName>
    </submittedName>
</protein>
<evidence type="ECO:0000256" key="3">
    <source>
        <dbReference type="ARBA" id="ARBA00022691"/>
    </source>
</evidence>
<dbReference type="InterPro" id="IPR010280">
    <property type="entry name" value="U5_MeTrfase_fam"/>
</dbReference>
<keyword evidence="2 4" id="KW-0808">Transferase</keyword>
<proteinExistence type="inferred from homology"/>
<dbReference type="GO" id="GO:0070475">
    <property type="term" value="P:rRNA base methylation"/>
    <property type="evidence" value="ECO:0007669"/>
    <property type="project" value="TreeGrafter"/>
</dbReference>
<feature type="binding site" evidence="4">
    <location>
        <position position="336"/>
    </location>
    <ligand>
        <name>S-adenosyl-L-methionine</name>
        <dbReference type="ChEBI" id="CHEBI:59789"/>
    </ligand>
</feature>
<feature type="binding site" evidence="4">
    <location>
        <position position="315"/>
    </location>
    <ligand>
        <name>S-adenosyl-L-methionine</name>
        <dbReference type="ChEBI" id="CHEBI:59789"/>
    </ligand>
</feature>
<evidence type="ECO:0000313" key="8">
    <source>
        <dbReference type="Proteomes" id="UP000192468"/>
    </source>
</evidence>
<evidence type="ECO:0000256" key="2">
    <source>
        <dbReference type="ARBA" id="ARBA00022679"/>
    </source>
</evidence>
<comment type="similarity">
    <text evidence="4">Belongs to the class I-like SAM-binding methyltransferase superfamily. RNA M5U methyltransferase family.</text>
</comment>
<organism evidence="7 8">
    <name type="scientific">Clostridium acidisoli DSM 12555</name>
    <dbReference type="NCBI Taxonomy" id="1121291"/>
    <lineage>
        <taxon>Bacteria</taxon>
        <taxon>Bacillati</taxon>
        <taxon>Bacillota</taxon>
        <taxon>Clostridia</taxon>
        <taxon>Eubacteriales</taxon>
        <taxon>Clostridiaceae</taxon>
        <taxon>Clostridium</taxon>
    </lineage>
</organism>
<dbReference type="PROSITE" id="PS50926">
    <property type="entry name" value="TRAM"/>
    <property type="match status" value="1"/>
</dbReference>
<dbReference type="Pfam" id="PF05958">
    <property type="entry name" value="tRNA_U5-meth_tr"/>
    <property type="match status" value="1"/>
</dbReference>
<dbReference type="InterPro" id="IPR030390">
    <property type="entry name" value="MeTrfase_TrmA_AS"/>
</dbReference>
<dbReference type="InterPro" id="IPR002792">
    <property type="entry name" value="TRAM_dom"/>
</dbReference>
<dbReference type="STRING" id="1121291.SAMN02745134_00671"/>
<dbReference type="RefSeq" id="WP_084113844.1">
    <property type="nucleotide sequence ID" value="NZ_FWXH01000002.1"/>
</dbReference>
<dbReference type="Proteomes" id="UP000192468">
    <property type="component" value="Unassembled WGS sequence"/>
</dbReference>
<dbReference type="GO" id="GO:0070041">
    <property type="term" value="F:rRNA (uridine-C5-)-methyltransferase activity"/>
    <property type="evidence" value="ECO:0007669"/>
    <property type="project" value="TreeGrafter"/>
</dbReference>
<feature type="binding site" evidence="4">
    <location>
        <position position="381"/>
    </location>
    <ligand>
        <name>S-adenosyl-L-methionine</name>
        <dbReference type="ChEBI" id="CHEBI:59789"/>
    </ligand>
</feature>
<feature type="domain" description="TRAM" evidence="6">
    <location>
        <begin position="1"/>
        <end position="58"/>
    </location>
</feature>
<keyword evidence="1 4" id="KW-0489">Methyltransferase</keyword>
<dbReference type="CDD" id="cd02440">
    <property type="entry name" value="AdoMet_MTases"/>
    <property type="match status" value="1"/>
</dbReference>
<sequence>MRKNIENEFDIVDIEFPGIGIAKEDGKDIYIKGAVPGQRVLARITKARKEYAKGKLIKVLNKIDGEIEPKCPHFEMCGGCTYQFLQYKEQLNLKEKQILKLFKEAGIDGFEYLGMEHSPKEYEYRNKMEFTFGDMEKGGELSLGMHIKNKSFGIVTVDHCYLIHNDFKIILNAVLNYFRQTGLPYYKVMKHEGFLRNLVIRRTENTSELLINIVTTSQNSFNKKEFTDLLMGLKLQAKISGIINSINDSLSDVVAADEIDILYGRTFVEENILGLKFKISPFSFFQTNTLGAEKLYSMVMDFMGPSDSKVIFDLYCGTGTIGQIAAKKAKKVIGIELIEEAVKAATENAAVNGLDNCTFIAGDVAKTVNELTEKPDIIILDPPRPGVHPKALNYVVDFNAQEIIYVSCNPKTLVEDLKMLISNGYVVEKVIGMDMFPNTPHVEVVTLLTRSEGTK</sequence>
<evidence type="ECO:0000313" key="7">
    <source>
        <dbReference type="EMBL" id="SMC18811.1"/>
    </source>
</evidence>
<dbReference type="Pfam" id="PF01938">
    <property type="entry name" value="TRAM"/>
    <property type="match status" value="1"/>
</dbReference>
<dbReference type="Gene3D" id="2.40.50.140">
    <property type="entry name" value="Nucleic acid-binding proteins"/>
    <property type="match status" value="1"/>
</dbReference>
<dbReference type="InterPro" id="IPR012340">
    <property type="entry name" value="NA-bd_OB-fold"/>
</dbReference>
<dbReference type="InterPro" id="IPR029063">
    <property type="entry name" value="SAM-dependent_MTases_sf"/>
</dbReference>
<evidence type="ECO:0000256" key="1">
    <source>
        <dbReference type="ARBA" id="ARBA00022603"/>
    </source>
</evidence>
<keyword evidence="3 4" id="KW-0949">S-adenosyl-L-methionine</keyword>
<dbReference type="SUPFAM" id="SSF50249">
    <property type="entry name" value="Nucleic acid-binding proteins"/>
    <property type="match status" value="1"/>
</dbReference>
<evidence type="ECO:0000259" key="6">
    <source>
        <dbReference type="PROSITE" id="PS50926"/>
    </source>
</evidence>
<dbReference type="EMBL" id="FWXH01000002">
    <property type="protein sequence ID" value="SMC18811.1"/>
    <property type="molecule type" value="Genomic_DNA"/>
</dbReference>
<feature type="active site" description="Nucleophile" evidence="4">
    <location>
        <position position="408"/>
    </location>
</feature>
<dbReference type="PANTHER" id="PTHR11061:SF30">
    <property type="entry name" value="TRNA (URACIL(54)-C(5))-METHYLTRANSFERASE"/>
    <property type="match status" value="1"/>
</dbReference>
<evidence type="ECO:0000256" key="5">
    <source>
        <dbReference type="PROSITE-ProRule" id="PRU10015"/>
    </source>
</evidence>
<dbReference type="OrthoDB" id="9804590at2"/>
<feature type="binding site" evidence="4">
    <location>
        <position position="286"/>
    </location>
    <ligand>
        <name>S-adenosyl-L-methionine</name>
        <dbReference type="ChEBI" id="CHEBI:59789"/>
    </ligand>
</feature>
<name>A0A1W1X5S0_9CLOT</name>
<dbReference type="AlphaFoldDB" id="A0A1W1X5S0"/>
<accession>A0A1W1X5S0</accession>
<reference evidence="7 8" key="1">
    <citation type="submission" date="2017-04" db="EMBL/GenBank/DDBJ databases">
        <authorList>
            <person name="Afonso C.L."/>
            <person name="Miller P.J."/>
            <person name="Scott M.A."/>
            <person name="Spackman E."/>
            <person name="Goraichik I."/>
            <person name="Dimitrov K.M."/>
            <person name="Suarez D.L."/>
            <person name="Swayne D.E."/>
        </authorList>
    </citation>
    <scope>NUCLEOTIDE SEQUENCE [LARGE SCALE GENOMIC DNA]</scope>
    <source>
        <strain evidence="7 8">DSM 12555</strain>
    </source>
</reference>
<dbReference type="PANTHER" id="PTHR11061">
    <property type="entry name" value="RNA M5U METHYLTRANSFERASE"/>
    <property type="match status" value="1"/>
</dbReference>
<keyword evidence="8" id="KW-1185">Reference proteome</keyword>
<dbReference type="FunFam" id="3.40.50.150:FF:000009">
    <property type="entry name" value="23S rRNA (Uracil(1939)-C(5))-methyltransferase RlmD"/>
    <property type="match status" value="1"/>
</dbReference>
<dbReference type="PROSITE" id="PS01230">
    <property type="entry name" value="TRMA_1"/>
    <property type="match status" value="1"/>
</dbReference>
<feature type="active site" evidence="5">
    <location>
        <position position="408"/>
    </location>
</feature>
<dbReference type="NCBIfam" id="TIGR00479">
    <property type="entry name" value="rumA"/>
    <property type="match status" value="1"/>
</dbReference>
<gene>
    <name evidence="7" type="ORF">SAMN02745134_00671</name>
</gene>
<dbReference type="Gene3D" id="2.40.50.1070">
    <property type="match status" value="1"/>
</dbReference>
<evidence type="ECO:0000256" key="4">
    <source>
        <dbReference type="PROSITE-ProRule" id="PRU01024"/>
    </source>
</evidence>